<keyword evidence="2" id="KW-0596">Phosphopantetheine</keyword>
<proteinExistence type="predicted"/>
<dbReference type="GO" id="GO:0043041">
    <property type="term" value="P:amino acid activation for nonribosomal peptide biosynthetic process"/>
    <property type="evidence" value="ECO:0007669"/>
    <property type="project" value="TreeGrafter"/>
</dbReference>
<organism evidence="6">
    <name type="scientific">Nocardia brasiliensis</name>
    <dbReference type="NCBI Taxonomy" id="37326"/>
    <lineage>
        <taxon>Bacteria</taxon>
        <taxon>Bacillati</taxon>
        <taxon>Actinomycetota</taxon>
        <taxon>Actinomycetes</taxon>
        <taxon>Mycobacteriales</taxon>
        <taxon>Nocardiaceae</taxon>
        <taxon>Nocardia</taxon>
    </lineage>
</organism>
<feature type="region of interest" description="Disordered" evidence="4">
    <location>
        <begin position="1"/>
        <end position="80"/>
    </location>
</feature>
<evidence type="ECO:0000259" key="5">
    <source>
        <dbReference type="PROSITE" id="PS50075"/>
    </source>
</evidence>
<reference evidence="6" key="1">
    <citation type="journal article" date="2014" name="BMC Genomics">
        <title>Genome based analysis of type-I polyketide synthase and nonribosomal peptide synthetase gene clusters in seven strains of five representative Nocardia species.</title>
        <authorList>
            <person name="Komaki H."/>
            <person name="Ichikawa N."/>
            <person name="Hosoyama A."/>
            <person name="Takahashi-Nakaguchi A."/>
            <person name="Matsuzawa T."/>
            <person name="Suzuki K."/>
            <person name="Fujita N."/>
            <person name="Gonoi T."/>
        </authorList>
    </citation>
    <scope>NUCLEOTIDE SEQUENCE</scope>
    <source>
        <strain evidence="6">IFM 10847</strain>
    </source>
</reference>
<dbReference type="Pfam" id="PF00668">
    <property type="entry name" value="Condensation"/>
    <property type="match status" value="1"/>
</dbReference>
<keyword evidence="3" id="KW-0597">Phosphoprotein</keyword>
<dbReference type="FunFam" id="3.30.300.30:FF:000010">
    <property type="entry name" value="Enterobactin synthetase component F"/>
    <property type="match status" value="1"/>
</dbReference>
<dbReference type="InterPro" id="IPR020806">
    <property type="entry name" value="PKS_PP-bd"/>
</dbReference>
<dbReference type="Pfam" id="PF00501">
    <property type="entry name" value="AMP-binding"/>
    <property type="match status" value="1"/>
</dbReference>
<dbReference type="PROSITE" id="PS50075">
    <property type="entry name" value="CARRIER"/>
    <property type="match status" value="1"/>
</dbReference>
<dbReference type="Gene3D" id="3.30.559.30">
    <property type="entry name" value="Nonribosomal peptide synthetase, condensation domain"/>
    <property type="match status" value="1"/>
</dbReference>
<dbReference type="FunFam" id="1.10.1200.10:FF:000016">
    <property type="entry name" value="Non-ribosomal peptide synthase"/>
    <property type="match status" value="1"/>
</dbReference>
<dbReference type="InterPro" id="IPR036736">
    <property type="entry name" value="ACP-like_sf"/>
</dbReference>
<feature type="compositionally biased region" description="Basic and acidic residues" evidence="4">
    <location>
        <begin position="61"/>
        <end position="71"/>
    </location>
</feature>
<comment type="cofactor">
    <cofactor evidence="1">
        <name>pantetheine 4'-phosphate</name>
        <dbReference type="ChEBI" id="CHEBI:47942"/>
    </cofactor>
</comment>
<dbReference type="Gene3D" id="3.40.50.1820">
    <property type="entry name" value="alpha/beta hydrolase"/>
    <property type="match status" value="1"/>
</dbReference>
<dbReference type="FunFam" id="3.40.50.980:FF:000001">
    <property type="entry name" value="Non-ribosomal peptide synthetase"/>
    <property type="match status" value="1"/>
</dbReference>
<dbReference type="Gene3D" id="3.40.50.12780">
    <property type="entry name" value="N-terminal domain of ligase-like"/>
    <property type="match status" value="2"/>
</dbReference>
<dbReference type="InterPro" id="IPR010071">
    <property type="entry name" value="AA_adenyl_dom"/>
</dbReference>
<dbReference type="InterPro" id="IPR020845">
    <property type="entry name" value="AMP-binding_CS"/>
</dbReference>
<dbReference type="SUPFAM" id="SSF56801">
    <property type="entry name" value="Acetyl-CoA synthetase-like"/>
    <property type="match status" value="2"/>
</dbReference>
<feature type="domain" description="Carrier" evidence="5">
    <location>
        <begin position="1032"/>
        <end position="1107"/>
    </location>
</feature>
<dbReference type="CDD" id="cd19531">
    <property type="entry name" value="LCL_NRPS-like"/>
    <property type="match status" value="1"/>
</dbReference>
<name>A0A060Q357_NOCBR</name>
<dbReference type="Pfam" id="PF13193">
    <property type="entry name" value="AMP-binding_C"/>
    <property type="match status" value="1"/>
</dbReference>
<dbReference type="CDD" id="cd05930">
    <property type="entry name" value="A_NRPS"/>
    <property type="match status" value="1"/>
</dbReference>
<dbReference type="PANTHER" id="PTHR45527">
    <property type="entry name" value="NONRIBOSOMAL PEPTIDE SYNTHETASE"/>
    <property type="match status" value="1"/>
</dbReference>
<protein>
    <submittedName>
        <fullName evidence="6">Non-ribosomal peptide synthetase</fullName>
    </submittedName>
</protein>
<dbReference type="Gene3D" id="3.30.559.10">
    <property type="entry name" value="Chloramphenicol acetyltransferase-like domain"/>
    <property type="match status" value="1"/>
</dbReference>
<dbReference type="SMART" id="SM00823">
    <property type="entry name" value="PKS_PP"/>
    <property type="match status" value="1"/>
</dbReference>
<dbReference type="SUPFAM" id="SSF52777">
    <property type="entry name" value="CoA-dependent acyltransferases"/>
    <property type="match status" value="2"/>
</dbReference>
<dbReference type="InterPro" id="IPR000873">
    <property type="entry name" value="AMP-dep_synth/lig_dom"/>
</dbReference>
<dbReference type="Pfam" id="PF00550">
    <property type="entry name" value="PP-binding"/>
    <property type="match status" value="1"/>
</dbReference>
<dbReference type="GO" id="GO:0003824">
    <property type="term" value="F:catalytic activity"/>
    <property type="evidence" value="ECO:0007669"/>
    <property type="project" value="InterPro"/>
</dbReference>
<dbReference type="PROSITE" id="PS00455">
    <property type="entry name" value="AMP_BINDING"/>
    <property type="match status" value="1"/>
</dbReference>
<dbReference type="InterPro" id="IPR023213">
    <property type="entry name" value="CAT-like_dom_sf"/>
</dbReference>
<dbReference type="SUPFAM" id="SSF47336">
    <property type="entry name" value="ACP-like"/>
    <property type="match status" value="1"/>
</dbReference>
<dbReference type="InterPro" id="IPR009081">
    <property type="entry name" value="PP-bd_ACP"/>
</dbReference>
<feature type="compositionally biased region" description="Polar residues" evidence="4">
    <location>
        <begin position="1"/>
        <end position="12"/>
    </location>
</feature>
<dbReference type="InterPro" id="IPR029058">
    <property type="entry name" value="AB_hydrolase_fold"/>
</dbReference>
<evidence type="ECO:0000256" key="1">
    <source>
        <dbReference type="ARBA" id="ARBA00001957"/>
    </source>
</evidence>
<evidence type="ECO:0000256" key="3">
    <source>
        <dbReference type="ARBA" id="ARBA00022553"/>
    </source>
</evidence>
<dbReference type="PANTHER" id="PTHR45527:SF1">
    <property type="entry name" value="FATTY ACID SYNTHASE"/>
    <property type="match status" value="1"/>
</dbReference>
<dbReference type="InterPro" id="IPR025110">
    <property type="entry name" value="AMP-bd_C"/>
</dbReference>
<dbReference type="InterPro" id="IPR045851">
    <property type="entry name" value="AMP-bd_C_sf"/>
</dbReference>
<sequence>MAWSTTAPNSSGAVAISPPRRSRSPADGCVGGARGSDREPGSHAQPGGEGIMSTIANTPNRLRDSRSDRPSPETSEGARYPLSAAQRRAWFLQTRDPADNTLNICVAYRLTGPLAVPRLRAAVSAVVARHDILHTTYGLAADGEPFQTVRPDVQPSWQEHDLSELVEPSRARRAEVLARREFGRPFDLAAEAPLRCTLVRTGAEEFVFILVAHTICWDDDSWSVLRAELNAAYNGAEPPAGPGTQFVDVAVLGEAPRTPEDAAVEYWRRTLRPLPDPLELPGKPIVADTENRRTGRSVLAVPPELLARVYAFAGEHDSTPFAVALAAFHALIHRYTAATDFLVSVPVSTRDASAVSVIGYFGNTVLLRAAVRPGDTFAEFAADVRDNCAAAFAHQEVGIDRVIREINPDRGNGRDGLEQLVRVGFGVRETPRGFEFDGITVTALDLGRSVPQVPLRVTAVFDVHGVHLEAEYWADEVEPGLVEQLLTHYLRLLGSALTAPGARVGELDMYGPQDRSLLLAQSHGVLVDTPPTTMVALFERAVAATPGAPAVLAPRYDGADDVALTYDQLNRRANRLAHWLIGQGVGPEDAVALRLGNSVEFVVAVLAVLKAGGAYLPIDPADPDERIEEFYRDARPRLVFGLVELVAAEESAVELPDHDPADPERVRALRPGNLAYLIYTSGSTGKPKGVAVSHAAIAEHLDGFRAEWGMTAEDRLLQSSPVSFDASLLDIFVTLTVGACLVIPKPAAFRDIPYVADLITRCGITVLHMVPSTLSTFLLLPEVSEWRALRHVPVGGEALLGEVADRFAGVFDAELRNHYGPTEAVVSATHMPVDGPQGTRIVPIGVPNRNVYCYLLDERLQLVPHGVIGEIYLGGAQLARGYLHRAGPTADRFVADPFLPGARLYRTGDLARRGADGVLEFVGRADAQVKVRGFRIELGEVEATIAADPGVGHCAVVAVADRSIGTMLAAYVVPAAGELDLEQVRARAAASLPEYMVPAAFTLIDEIPLTKHGKLDRAALPEPVRIAHGYREPGTATEIRLVELYQEIFGLDRVGADDSFFDLGGHSLLANRLVPRLRAEFGVAIDVRMVFDNPTVAGLAALIEATPVAAPEELTAAERDRVLGEWSTGVDLVDVPDLAEVIRRGHSFPASRPAIHCGTKSLTYGELFARLAAGRPDELAPADDAADRLVRLVTTLLGAAAESGADTCVLPPASALAVAVADRRAVAADRRCRRADPAYHARDVRLLAVRRIDARAAVELFAALADGAQLVVATPAQWSDPAELAALIAEFAVTHVVTEVGTAAGTAQVTAADATTVCRWDLTGTDTAPTLPALLAAVAPSSVGTVAYAVPEYVGAVARGPLDGTGRVRPIPGARVLVLDEQGRPVRPGVLGEVFIGGAALGRVDDEAAGPFLADPFAPGLLVRTGDRASWTDDGWLVFA</sequence>
<accession>A0A060Q357</accession>
<dbReference type="EMBL" id="AB701600">
    <property type="protein sequence ID" value="BAO99159.1"/>
    <property type="molecule type" value="Genomic_DNA"/>
</dbReference>
<dbReference type="UniPathway" id="UPA00011"/>
<dbReference type="InterPro" id="IPR001242">
    <property type="entry name" value="Condensation_dom"/>
</dbReference>
<evidence type="ECO:0000256" key="4">
    <source>
        <dbReference type="SAM" id="MobiDB-lite"/>
    </source>
</evidence>
<dbReference type="FunFam" id="3.40.50.12780:FF:000012">
    <property type="entry name" value="Non-ribosomal peptide synthetase"/>
    <property type="match status" value="1"/>
</dbReference>
<dbReference type="GO" id="GO:0031177">
    <property type="term" value="F:phosphopantetheine binding"/>
    <property type="evidence" value="ECO:0007669"/>
    <property type="project" value="InterPro"/>
</dbReference>
<dbReference type="Gene3D" id="3.30.300.30">
    <property type="match status" value="1"/>
</dbReference>
<dbReference type="InterPro" id="IPR042099">
    <property type="entry name" value="ANL_N_sf"/>
</dbReference>
<dbReference type="GO" id="GO:0072330">
    <property type="term" value="P:monocarboxylic acid biosynthetic process"/>
    <property type="evidence" value="ECO:0007669"/>
    <property type="project" value="UniProtKB-ARBA"/>
</dbReference>
<dbReference type="GO" id="GO:0044550">
    <property type="term" value="P:secondary metabolite biosynthetic process"/>
    <property type="evidence" value="ECO:0007669"/>
    <property type="project" value="UniProtKB-ARBA"/>
</dbReference>
<dbReference type="GO" id="GO:0008610">
    <property type="term" value="P:lipid biosynthetic process"/>
    <property type="evidence" value="ECO:0007669"/>
    <property type="project" value="UniProtKB-ARBA"/>
</dbReference>
<dbReference type="NCBIfam" id="TIGR01733">
    <property type="entry name" value="AA-adenyl-dom"/>
    <property type="match status" value="1"/>
</dbReference>
<evidence type="ECO:0000313" key="6">
    <source>
        <dbReference type="EMBL" id="BAO99159.1"/>
    </source>
</evidence>
<evidence type="ECO:0000256" key="2">
    <source>
        <dbReference type="ARBA" id="ARBA00022450"/>
    </source>
</evidence>
<dbReference type="GO" id="GO:0005829">
    <property type="term" value="C:cytosol"/>
    <property type="evidence" value="ECO:0007669"/>
    <property type="project" value="TreeGrafter"/>
</dbReference>